<dbReference type="KEGG" id="mlr:MELLADRAFT_65056"/>
<reference evidence="3" key="1">
    <citation type="journal article" date="2011" name="Proc. Natl. Acad. Sci. U.S.A.">
        <title>Obligate biotrophy features unraveled by the genomic analysis of rust fungi.</title>
        <authorList>
            <person name="Duplessis S."/>
            <person name="Cuomo C.A."/>
            <person name="Lin Y.-C."/>
            <person name="Aerts A."/>
            <person name="Tisserant E."/>
            <person name="Veneault-Fourrey C."/>
            <person name="Joly D.L."/>
            <person name="Hacquard S."/>
            <person name="Amselem J."/>
            <person name="Cantarel B.L."/>
            <person name="Chiu R."/>
            <person name="Coutinho P.M."/>
            <person name="Feau N."/>
            <person name="Field M."/>
            <person name="Frey P."/>
            <person name="Gelhaye E."/>
            <person name="Goldberg J."/>
            <person name="Grabherr M.G."/>
            <person name="Kodira C.D."/>
            <person name="Kohler A."/>
            <person name="Kuees U."/>
            <person name="Lindquist E.A."/>
            <person name="Lucas S.M."/>
            <person name="Mago R."/>
            <person name="Mauceli E."/>
            <person name="Morin E."/>
            <person name="Murat C."/>
            <person name="Pangilinan J.L."/>
            <person name="Park R."/>
            <person name="Pearson M."/>
            <person name="Quesneville H."/>
            <person name="Rouhier N."/>
            <person name="Sakthikumar S."/>
            <person name="Salamov A.A."/>
            <person name="Schmutz J."/>
            <person name="Selles B."/>
            <person name="Shapiro H."/>
            <person name="Tanguay P."/>
            <person name="Tuskan G.A."/>
            <person name="Henrissat B."/>
            <person name="Van de Peer Y."/>
            <person name="Rouze P."/>
            <person name="Ellis J.G."/>
            <person name="Dodds P.N."/>
            <person name="Schein J.E."/>
            <person name="Zhong S."/>
            <person name="Hamelin R.C."/>
            <person name="Grigoriev I.V."/>
            <person name="Szabo L.J."/>
            <person name="Martin F."/>
        </authorList>
    </citation>
    <scope>NUCLEOTIDE SEQUENCE [LARGE SCALE GENOMIC DNA]</scope>
    <source>
        <strain evidence="3">98AG31 / pathotype 3-4-7</strain>
    </source>
</reference>
<dbReference type="HOGENOM" id="CLU_2004416_0_0_1"/>
<evidence type="ECO:0000313" key="3">
    <source>
        <dbReference type="Proteomes" id="UP000001072"/>
    </source>
</evidence>
<feature type="region of interest" description="Disordered" evidence="1">
    <location>
        <begin position="1"/>
        <end position="31"/>
    </location>
</feature>
<dbReference type="AlphaFoldDB" id="F4RTU1"/>
<dbReference type="EMBL" id="GL883120">
    <property type="protein sequence ID" value="EGG04199.1"/>
    <property type="molecule type" value="Genomic_DNA"/>
</dbReference>
<proteinExistence type="predicted"/>
<evidence type="ECO:0000313" key="2">
    <source>
        <dbReference type="EMBL" id="EGG04199.1"/>
    </source>
</evidence>
<sequence length="124" mass="13593">MCGPCKRKSGQSTQQPPPLPNTPLRAEELSPASINTIRATINLPHRLATNTSRFQTPAQILSNRIVPTPSPVSRPIKQSAPNPPKSSGSTPTLLEHAEVYRHGESTAKRVRMDRIDVKNEKNTP</sequence>
<evidence type="ECO:0000256" key="1">
    <source>
        <dbReference type="SAM" id="MobiDB-lite"/>
    </source>
</evidence>
<dbReference type="GeneID" id="18930372"/>
<protein>
    <submittedName>
        <fullName evidence="2">Uncharacterized protein</fullName>
    </submittedName>
</protein>
<dbReference type="Proteomes" id="UP000001072">
    <property type="component" value="Unassembled WGS sequence"/>
</dbReference>
<name>F4RTU1_MELLP</name>
<keyword evidence="3" id="KW-1185">Reference proteome</keyword>
<dbReference type="RefSeq" id="XP_007412660.1">
    <property type="nucleotide sequence ID" value="XM_007412598.1"/>
</dbReference>
<dbReference type="VEuPathDB" id="FungiDB:MELLADRAFT_65056"/>
<organism evidence="3">
    <name type="scientific">Melampsora larici-populina (strain 98AG31 / pathotype 3-4-7)</name>
    <name type="common">Poplar leaf rust fungus</name>
    <dbReference type="NCBI Taxonomy" id="747676"/>
    <lineage>
        <taxon>Eukaryota</taxon>
        <taxon>Fungi</taxon>
        <taxon>Dikarya</taxon>
        <taxon>Basidiomycota</taxon>
        <taxon>Pucciniomycotina</taxon>
        <taxon>Pucciniomycetes</taxon>
        <taxon>Pucciniales</taxon>
        <taxon>Melampsoraceae</taxon>
        <taxon>Melampsora</taxon>
    </lineage>
</organism>
<feature type="region of interest" description="Disordered" evidence="1">
    <location>
        <begin position="63"/>
        <end position="124"/>
    </location>
</feature>
<feature type="compositionally biased region" description="Basic and acidic residues" evidence="1">
    <location>
        <begin position="95"/>
        <end position="124"/>
    </location>
</feature>
<gene>
    <name evidence="2" type="ORF">MELLADRAFT_65056</name>
</gene>
<accession>F4RTU1</accession>
<dbReference type="InParanoid" id="F4RTU1"/>